<dbReference type="InParanoid" id="G3HSL8"/>
<protein>
    <submittedName>
        <fullName evidence="2">Uncharacterized protein</fullName>
    </submittedName>
</protein>
<feature type="region of interest" description="Disordered" evidence="1">
    <location>
        <begin position="68"/>
        <end position="96"/>
    </location>
</feature>
<dbReference type="AlphaFoldDB" id="G3HSL8"/>
<evidence type="ECO:0000313" key="3">
    <source>
        <dbReference type="Proteomes" id="UP000001075"/>
    </source>
</evidence>
<proteinExistence type="predicted"/>
<reference evidence="3" key="1">
    <citation type="journal article" date="2011" name="Nat. Biotechnol.">
        <title>The genomic sequence of the Chinese hamster ovary (CHO)-K1 cell line.</title>
        <authorList>
            <person name="Xu X."/>
            <person name="Nagarajan H."/>
            <person name="Lewis N.E."/>
            <person name="Pan S."/>
            <person name="Cai Z."/>
            <person name="Liu X."/>
            <person name="Chen W."/>
            <person name="Xie M."/>
            <person name="Wang W."/>
            <person name="Hammond S."/>
            <person name="Andersen M.R."/>
            <person name="Neff N."/>
            <person name="Passarelli B."/>
            <person name="Koh W."/>
            <person name="Fan H.C."/>
            <person name="Wang J."/>
            <person name="Gui Y."/>
            <person name="Lee K.H."/>
            <person name="Betenbaugh M.J."/>
            <person name="Quake S.R."/>
            <person name="Famili I."/>
            <person name="Palsson B.O."/>
            <person name="Wang J."/>
        </authorList>
    </citation>
    <scope>NUCLEOTIDE SEQUENCE [LARGE SCALE GENOMIC DNA]</scope>
    <source>
        <strain evidence="3">CHO K1 cell line</strain>
    </source>
</reference>
<dbReference type="Proteomes" id="UP000001075">
    <property type="component" value="Unassembled WGS sequence"/>
</dbReference>
<dbReference type="EMBL" id="JH000665">
    <property type="protein sequence ID" value="EGW03139.1"/>
    <property type="molecule type" value="Genomic_DNA"/>
</dbReference>
<evidence type="ECO:0000256" key="1">
    <source>
        <dbReference type="SAM" id="MobiDB-lite"/>
    </source>
</evidence>
<accession>G3HSL8</accession>
<gene>
    <name evidence="2" type="ORF">I79_013852</name>
</gene>
<evidence type="ECO:0000313" key="2">
    <source>
        <dbReference type="EMBL" id="EGW03139.1"/>
    </source>
</evidence>
<sequence>MGLAGCTCSQACCVTLEMLPTLSGPSEGNCEELHIPNGWWAPKQWRAMWAQATAGHLLARVSKETEVQKGVASGRSSSRNPGNGGWKVGGVESDLC</sequence>
<name>G3HSL8_CRIGR</name>
<organism evidence="2 3">
    <name type="scientific">Cricetulus griseus</name>
    <name type="common">Chinese hamster</name>
    <name type="synonym">Cricetulus barabensis griseus</name>
    <dbReference type="NCBI Taxonomy" id="10029"/>
    <lineage>
        <taxon>Eukaryota</taxon>
        <taxon>Metazoa</taxon>
        <taxon>Chordata</taxon>
        <taxon>Craniata</taxon>
        <taxon>Vertebrata</taxon>
        <taxon>Euteleostomi</taxon>
        <taxon>Mammalia</taxon>
        <taxon>Eutheria</taxon>
        <taxon>Euarchontoglires</taxon>
        <taxon>Glires</taxon>
        <taxon>Rodentia</taxon>
        <taxon>Myomorpha</taxon>
        <taxon>Muroidea</taxon>
        <taxon>Cricetidae</taxon>
        <taxon>Cricetinae</taxon>
        <taxon>Cricetulus</taxon>
    </lineage>
</organism>